<keyword evidence="2 5" id="KW-0812">Transmembrane</keyword>
<comment type="caution">
    <text evidence="7">The sequence shown here is derived from an EMBL/GenBank/DDBJ whole genome shotgun (WGS) entry which is preliminary data.</text>
</comment>
<dbReference type="InterPro" id="IPR010445">
    <property type="entry name" value="LapA_dom"/>
</dbReference>
<dbReference type="AlphaFoldDB" id="A0A7V2F3L7"/>
<keyword evidence="4 5" id="KW-0472">Membrane</keyword>
<evidence type="ECO:0000259" key="6">
    <source>
        <dbReference type="Pfam" id="PF06305"/>
    </source>
</evidence>
<keyword evidence="3 5" id="KW-1133">Transmembrane helix</keyword>
<evidence type="ECO:0000256" key="3">
    <source>
        <dbReference type="ARBA" id="ARBA00022989"/>
    </source>
</evidence>
<gene>
    <name evidence="7" type="ORF">ENO08_01080</name>
</gene>
<evidence type="ECO:0000256" key="5">
    <source>
        <dbReference type="SAM" id="Phobius"/>
    </source>
</evidence>
<proteinExistence type="predicted"/>
<evidence type="ECO:0000256" key="4">
    <source>
        <dbReference type="ARBA" id="ARBA00023136"/>
    </source>
</evidence>
<evidence type="ECO:0000313" key="7">
    <source>
        <dbReference type="EMBL" id="HER43036.1"/>
    </source>
</evidence>
<evidence type="ECO:0000256" key="2">
    <source>
        <dbReference type="ARBA" id="ARBA00022692"/>
    </source>
</evidence>
<sequence>MPALQERADRGWREEDRGFRHRAVARTAQFHLSGRRNIEEVSEVWILRSIILLVGVAALVWLGTKNAGTTVTFHFFNKTYIDVELNLIMVVTFIAGMLIWAIGAWIREAQLRIGLIKSRREIRRLHEEIADLRNLPLEETQEPEIAD</sequence>
<keyword evidence="1" id="KW-1003">Cell membrane</keyword>
<feature type="transmembrane region" description="Helical" evidence="5">
    <location>
        <begin position="83"/>
        <end position="106"/>
    </location>
</feature>
<reference evidence="7" key="1">
    <citation type="journal article" date="2020" name="mSystems">
        <title>Genome- and Community-Level Interaction Insights into Carbon Utilization and Element Cycling Functions of Hydrothermarchaeota in Hydrothermal Sediment.</title>
        <authorList>
            <person name="Zhou Z."/>
            <person name="Liu Y."/>
            <person name="Xu W."/>
            <person name="Pan J."/>
            <person name="Luo Z.H."/>
            <person name="Li M."/>
        </authorList>
    </citation>
    <scope>NUCLEOTIDE SEQUENCE [LARGE SCALE GENOMIC DNA]</scope>
    <source>
        <strain evidence="7">SpSt-1233</strain>
    </source>
</reference>
<dbReference type="EMBL" id="DSEC01000078">
    <property type="protein sequence ID" value="HER43036.1"/>
    <property type="molecule type" value="Genomic_DNA"/>
</dbReference>
<accession>A0A7V2F3L7</accession>
<evidence type="ECO:0000256" key="1">
    <source>
        <dbReference type="ARBA" id="ARBA00022475"/>
    </source>
</evidence>
<feature type="domain" description="Lipopolysaccharide assembly protein A" evidence="6">
    <location>
        <begin position="70"/>
        <end position="129"/>
    </location>
</feature>
<feature type="transmembrane region" description="Helical" evidence="5">
    <location>
        <begin position="45"/>
        <end position="63"/>
    </location>
</feature>
<organism evidence="7">
    <name type="scientific">Eiseniibacteriota bacterium</name>
    <dbReference type="NCBI Taxonomy" id="2212470"/>
    <lineage>
        <taxon>Bacteria</taxon>
        <taxon>Candidatus Eiseniibacteriota</taxon>
    </lineage>
</organism>
<dbReference type="Pfam" id="PF06305">
    <property type="entry name" value="LapA_dom"/>
    <property type="match status" value="1"/>
</dbReference>
<dbReference type="GO" id="GO:0005886">
    <property type="term" value="C:plasma membrane"/>
    <property type="evidence" value="ECO:0007669"/>
    <property type="project" value="InterPro"/>
</dbReference>
<dbReference type="Proteomes" id="UP000886069">
    <property type="component" value="Unassembled WGS sequence"/>
</dbReference>
<name>A0A7V2F3L7_UNCEI</name>
<protein>
    <submittedName>
        <fullName evidence="7">LapA family protein</fullName>
    </submittedName>
</protein>